<keyword evidence="2 3" id="KW-0040">ANK repeat</keyword>
<feature type="repeat" description="ANK" evidence="3">
    <location>
        <begin position="224"/>
        <end position="256"/>
    </location>
</feature>
<feature type="region of interest" description="Disordered" evidence="4">
    <location>
        <begin position="646"/>
        <end position="667"/>
    </location>
</feature>
<feature type="compositionally biased region" description="Basic and acidic residues" evidence="4">
    <location>
        <begin position="608"/>
        <end position="618"/>
    </location>
</feature>
<feature type="compositionally biased region" description="Basic and acidic residues" evidence="4">
    <location>
        <begin position="1"/>
        <end position="10"/>
    </location>
</feature>
<feature type="repeat" description="ANK" evidence="3">
    <location>
        <begin position="486"/>
        <end position="507"/>
    </location>
</feature>
<feature type="region of interest" description="Disordered" evidence="4">
    <location>
        <begin position="1"/>
        <end position="46"/>
    </location>
</feature>
<sequence length="1298" mass="137349">MDDDNGRQRDPPPSTSGSKSIPPRRLSNSTSALDSTTGPSVVPQQHYGSLNDYHSIGRPSSPVVMNAAAAAGAVAAAGILHSRDSSTDSIQWRAANGSGVFDLLSAAERDTEIKRLVFTAINDGNRPMLVDFLATYPSATEVLQLLLTTTYPNSDLFYQLDEEVVNDAAELLGPSMAHLNAIQIACVLNEEDIALDLLDFVARVTEEIESRKVLYEFMGRVWGNGNTVLHLASFQGMSALVKRLLELGAAGKKRNDRNYRPVDCADDQVTTAMFSLVVDEQHGEMGVVEAQAREAEAAEARLDRMQVEDGSLAATALDSTSDPPFRDRKAVNSNAAHGGDQRVTEEEDGVMSIPPADDALSSTDNVQLHGEPRNPTSKTSTVITSPPATAASPAPPLDLTTPIKLLARQLRKSSLSNTSNPTTDGKPPPQPGTKKHVAFSPDTLLLNLCQHGAQTGDPQYMSSITTCLDILAAQNIDINSVRTPQKALTPLHQACTYGHADITRLLLLRDGSPLERIRVNVYDSEGWTPLHCACAEGHVECVKLLGRCRGEDERTKEGDQDDQSGGFFYPLDGPVDLVARNGDGETPEEIVLEDRADEIIAVLTDLKTRYPPPERTEPDGYDLSETGFGDSQSLDSLASISADVRDDADADHDMPDADVPIDVDDKDRLNTKRPPLLLPWRGAANAGFGTAGSDEKLVGVESRQLKAGAAIPPDEAPTAAVLTVPPLQDDVDSKVFALAEKEFLHEISPEAGPCQTAYALTSDGGSSSGAAEGLIPETAAQLSSRIASISEEAAADEHDETIPPPARDSDRIKENSLQQPQTAAASSPERRRRVVRPASSRDPPTDEQPPLATLIPQSPTRIPALPLSLSSSPSRLSFEPSPPITPLHCTTGSLIPVSSVSRSRGGSEADLSVDGGAQTSEDVFATATQVMQSPDSKTISPTPPPTLPIRLPTGRRKDPPPKLRVAVGGGVPTGGAASAEGVATPTTPRQTPDGGAANNITTNSYSLPRPPSSMESSPADGVRPKLSRRGSLSVQTVVRGSPSSSSTTTTHEPRPLQPSISSQSPLAPQSPAGSSTNAVPTTPTTRSRLSRRFSITRTESVAVDVPFILRSDLAQQSSTTPSPLQQQPPLQQQRQEPPIHRLYPIRPAGGSSSPYSSSLLSSSTPAPPTCTLVRTSTLSAPFASGRTKLKQYHYATTTVLPPPPPPPPQAAPPISQSAAGPLASPIPRAPPQPMWKRQSASPRNTNNNSSSAAAAGSGGLQRPPPASEPFYAPDVPAGLVRKGSVRERAAAINSATAR</sequence>
<dbReference type="InterPro" id="IPR002110">
    <property type="entry name" value="Ankyrin_rpt"/>
</dbReference>
<evidence type="ECO:0008006" key="7">
    <source>
        <dbReference type="Google" id="ProtNLM"/>
    </source>
</evidence>
<comment type="caution">
    <text evidence="5">The sequence shown here is derived from an EMBL/GenBank/DDBJ whole genome shotgun (WGS) entry which is preliminary data.</text>
</comment>
<keyword evidence="6" id="KW-1185">Reference proteome</keyword>
<dbReference type="Gene3D" id="1.25.40.20">
    <property type="entry name" value="Ankyrin repeat-containing domain"/>
    <property type="match status" value="2"/>
</dbReference>
<feature type="region of interest" description="Disordered" evidence="4">
    <location>
        <begin position="608"/>
        <end position="629"/>
    </location>
</feature>
<feature type="compositionally biased region" description="Basic and acidic residues" evidence="4">
    <location>
        <begin position="646"/>
        <end position="655"/>
    </location>
</feature>
<feature type="compositionally biased region" description="Polar residues" evidence="4">
    <location>
        <begin position="917"/>
        <end position="937"/>
    </location>
</feature>
<evidence type="ECO:0000256" key="1">
    <source>
        <dbReference type="ARBA" id="ARBA00022737"/>
    </source>
</evidence>
<feature type="compositionally biased region" description="Low complexity" evidence="4">
    <location>
        <begin position="1212"/>
        <end position="1221"/>
    </location>
</feature>
<dbReference type="SUPFAM" id="SSF48403">
    <property type="entry name" value="Ankyrin repeat"/>
    <property type="match status" value="2"/>
</dbReference>
<dbReference type="PROSITE" id="PS50088">
    <property type="entry name" value="ANK_REPEAT"/>
    <property type="match status" value="3"/>
</dbReference>
<dbReference type="InterPro" id="IPR036770">
    <property type="entry name" value="Ankyrin_rpt-contain_sf"/>
</dbReference>
<dbReference type="PANTHER" id="PTHR24198">
    <property type="entry name" value="ANKYRIN REPEAT AND PROTEIN KINASE DOMAIN-CONTAINING PROTEIN"/>
    <property type="match status" value="1"/>
</dbReference>
<evidence type="ECO:0000256" key="3">
    <source>
        <dbReference type="PROSITE-ProRule" id="PRU00023"/>
    </source>
</evidence>
<feature type="compositionally biased region" description="Polar residues" evidence="4">
    <location>
        <begin position="412"/>
        <end position="423"/>
    </location>
</feature>
<accession>A0AAD5TJ17</accession>
<feature type="compositionally biased region" description="Low complexity" evidence="4">
    <location>
        <begin position="1147"/>
        <end position="1164"/>
    </location>
</feature>
<evidence type="ECO:0000313" key="6">
    <source>
        <dbReference type="Proteomes" id="UP001212152"/>
    </source>
</evidence>
<feature type="region of interest" description="Disordered" evidence="4">
    <location>
        <begin position="411"/>
        <end position="437"/>
    </location>
</feature>
<keyword evidence="1" id="KW-0677">Repeat</keyword>
<dbReference type="EMBL" id="JADGJQ010000030">
    <property type="protein sequence ID" value="KAJ3177920.1"/>
    <property type="molecule type" value="Genomic_DNA"/>
</dbReference>
<evidence type="ECO:0000256" key="4">
    <source>
        <dbReference type="SAM" id="MobiDB-lite"/>
    </source>
</evidence>
<feature type="region of interest" description="Disordered" evidence="4">
    <location>
        <begin position="791"/>
        <end position="1092"/>
    </location>
</feature>
<dbReference type="PANTHER" id="PTHR24198:SF165">
    <property type="entry name" value="ANKYRIN REPEAT-CONTAINING PROTEIN-RELATED"/>
    <property type="match status" value="1"/>
</dbReference>
<feature type="compositionally biased region" description="Low complexity" evidence="4">
    <location>
        <begin position="897"/>
        <end position="906"/>
    </location>
</feature>
<dbReference type="Pfam" id="PF12796">
    <property type="entry name" value="Ank_2"/>
    <property type="match status" value="1"/>
</dbReference>
<feature type="compositionally biased region" description="Low complexity" evidence="4">
    <location>
        <begin position="863"/>
        <end position="879"/>
    </location>
</feature>
<feature type="region of interest" description="Disordered" evidence="4">
    <location>
        <begin position="1196"/>
        <end position="1283"/>
    </location>
</feature>
<dbReference type="PROSITE" id="PS50297">
    <property type="entry name" value="ANK_REP_REGION"/>
    <property type="match status" value="3"/>
</dbReference>
<feature type="repeat" description="ANK" evidence="3">
    <location>
        <begin position="525"/>
        <end position="545"/>
    </location>
</feature>
<evidence type="ECO:0000313" key="5">
    <source>
        <dbReference type="EMBL" id="KAJ3177920.1"/>
    </source>
</evidence>
<feature type="compositionally biased region" description="Polar residues" evidence="4">
    <location>
        <begin position="374"/>
        <end position="383"/>
    </location>
</feature>
<name>A0AAD5TJ17_9FUNG</name>
<protein>
    <recommendedName>
        <fullName evidence="7">Ankyrin repeat protein</fullName>
    </recommendedName>
</protein>
<feature type="compositionally biased region" description="Low complexity" evidence="4">
    <location>
        <begin position="1057"/>
        <end position="1092"/>
    </location>
</feature>
<feature type="compositionally biased region" description="Polar residues" evidence="4">
    <location>
        <begin position="26"/>
        <end position="46"/>
    </location>
</feature>
<gene>
    <name evidence="5" type="ORF">HDU87_004202</name>
</gene>
<feature type="compositionally biased region" description="Low complexity" evidence="4">
    <location>
        <begin position="1115"/>
        <end position="1136"/>
    </location>
</feature>
<reference evidence="5" key="1">
    <citation type="submission" date="2020-05" db="EMBL/GenBank/DDBJ databases">
        <title>Phylogenomic resolution of chytrid fungi.</title>
        <authorList>
            <person name="Stajich J.E."/>
            <person name="Amses K."/>
            <person name="Simmons R."/>
            <person name="Seto K."/>
            <person name="Myers J."/>
            <person name="Bonds A."/>
            <person name="Quandt C.A."/>
            <person name="Barry K."/>
            <person name="Liu P."/>
            <person name="Grigoriev I."/>
            <person name="Longcore J.E."/>
            <person name="James T.Y."/>
        </authorList>
    </citation>
    <scope>NUCLEOTIDE SEQUENCE</scope>
    <source>
        <strain evidence="5">JEL0379</strain>
    </source>
</reference>
<proteinExistence type="predicted"/>
<feature type="compositionally biased region" description="Polar residues" evidence="4">
    <location>
        <begin position="1030"/>
        <end position="1042"/>
    </location>
</feature>
<evidence type="ECO:0000256" key="2">
    <source>
        <dbReference type="ARBA" id="ARBA00023043"/>
    </source>
</evidence>
<feature type="region of interest" description="Disordered" evidence="4">
    <location>
        <begin position="1115"/>
        <end position="1167"/>
    </location>
</feature>
<feature type="region of interest" description="Disordered" evidence="4">
    <location>
        <begin position="314"/>
        <end position="398"/>
    </location>
</feature>
<organism evidence="5 6">
    <name type="scientific">Geranomyces variabilis</name>
    <dbReference type="NCBI Taxonomy" id="109894"/>
    <lineage>
        <taxon>Eukaryota</taxon>
        <taxon>Fungi</taxon>
        <taxon>Fungi incertae sedis</taxon>
        <taxon>Chytridiomycota</taxon>
        <taxon>Chytridiomycota incertae sedis</taxon>
        <taxon>Chytridiomycetes</taxon>
        <taxon>Spizellomycetales</taxon>
        <taxon>Powellomycetaceae</taxon>
        <taxon>Geranomyces</taxon>
    </lineage>
</organism>
<dbReference type="Proteomes" id="UP001212152">
    <property type="component" value="Unassembled WGS sequence"/>
</dbReference>
<feature type="compositionally biased region" description="Low complexity" evidence="4">
    <location>
        <begin position="384"/>
        <end position="398"/>
    </location>
</feature>
<feature type="compositionally biased region" description="Low complexity" evidence="4">
    <location>
        <begin position="1246"/>
        <end position="1255"/>
    </location>
</feature>
<feature type="compositionally biased region" description="Pro residues" evidence="4">
    <location>
        <begin position="1200"/>
        <end position="1211"/>
    </location>
</feature>
<dbReference type="SMART" id="SM00248">
    <property type="entry name" value="ANK"/>
    <property type="match status" value="4"/>
</dbReference>